<protein>
    <recommendedName>
        <fullName evidence="4">TIGR02300 family protein</fullName>
    </recommendedName>
</protein>
<sequence>MPAKDLGTKHSCFKCGTKFYDMKKPVPVCPKCGADQRESPALKPPPTERRARAAARPVEPEAEEVEVDTEELEDDADDLEEAADDDEP</sequence>
<dbReference type="HOGENOM" id="CLU_2341983_0_0_7"/>
<dbReference type="NCBIfam" id="TIGR02300">
    <property type="entry name" value="FYDLN_acid"/>
    <property type="match status" value="1"/>
</dbReference>
<dbReference type="AlphaFoldDB" id="Q2IPE4"/>
<accession>Q2IPE4</accession>
<evidence type="ECO:0000313" key="2">
    <source>
        <dbReference type="EMBL" id="ABC80677.1"/>
    </source>
</evidence>
<evidence type="ECO:0000256" key="1">
    <source>
        <dbReference type="SAM" id="MobiDB-lite"/>
    </source>
</evidence>
<dbReference type="KEGG" id="ade:Adeh_0902"/>
<dbReference type="RefSeq" id="WP_011419960.1">
    <property type="nucleotide sequence ID" value="NC_007760.1"/>
</dbReference>
<dbReference type="OrthoDB" id="9815689at2"/>
<evidence type="ECO:0008006" key="4">
    <source>
        <dbReference type="Google" id="ProtNLM"/>
    </source>
</evidence>
<dbReference type="EMBL" id="CP000251">
    <property type="protein sequence ID" value="ABC80677.1"/>
    <property type="molecule type" value="Genomic_DNA"/>
</dbReference>
<dbReference type="Pfam" id="PF09538">
    <property type="entry name" value="FYDLN_acid"/>
    <property type="match status" value="1"/>
</dbReference>
<feature type="compositionally biased region" description="Basic and acidic residues" evidence="1">
    <location>
        <begin position="34"/>
        <end position="51"/>
    </location>
</feature>
<dbReference type="InterPro" id="IPR012644">
    <property type="entry name" value="CHP02300_FYDLN_acid"/>
</dbReference>
<dbReference type="eggNOG" id="ENOG502ZEH5">
    <property type="taxonomic scope" value="Bacteria"/>
</dbReference>
<evidence type="ECO:0000313" key="3">
    <source>
        <dbReference type="Proteomes" id="UP000001935"/>
    </source>
</evidence>
<reference evidence="2 3" key="1">
    <citation type="submission" date="2006-01" db="EMBL/GenBank/DDBJ databases">
        <title>Complete sequence of Anaeromyxobacter dehalogenans 2CP-C.</title>
        <authorList>
            <consortium name="US DOE Joint Genome Institute"/>
            <person name="Copeland A."/>
            <person name="Lucas S."/>
            <person name="Lapidus A."/>
            <person name="Barry K."/>
            <person name="Detter J.C."/>
            <person name="Glavina T."/>
            <person name="Hammon N."/>
            <person name="Israni S."/>
            <person name="Pitluck S."/>
            <person name="Brettin T."/>
            <person name="Bruce D."/>
            <person name="Han C."/>
            <person name="Tapia R."/>
            <person name="Gilna P."/>
            <person name="Kiss H."/>
            <person name="Schmutz J."/>
            <person name="Larimer F."/>
            <person name="Land M."/>
            <person name="Kyrpides N."/>
            <person name="Anderson I."/>
            <person name="Sanford R.A."/>
            <person name="Ritalahti K.M."/>
            <person name="Thomas H.S."/>
            <person name="Kirby J.R."/>
            <person name="Zhulin I.B."/>
            <person name="Loeffler F.E."/>
            <person name="Richardson P."/>
        </authorList>
    </citation>
    <scope>NUCLEOTIDE SEQUENCE [LARGE SCALE GENOMIC DNA]</scope>
    <source>
        <strain evidence="2 3">2CP-C</strain>
    </source>
</reference>
<dbReference type="STRING" id="290397.Adeh_0902"/>
<feature type="compositionally biased region" description="Acidic residues" evidence="1">
    <location>
        <begin position="60"/>
        <end position="88"/>
    </location>
</feature>
<proteinExistence type="predicted"/>
<dbReference type="Proteomes" id="UP000001935">
    <property type="component" value="Chromosome"/>
</dbReference>
<gene>
    <name evidence="2" type="ordered locus">Adeh_0902</name>
</gene>
<organism evidence="2 3">
    <name type="scientific">Anaeromyxobacter dehalogenans (strain 2CP-C)</name>
    <dbReference type="NCBI Taxonomy" id="290397"/>
    <lineage>
        <taxon>Bacteria</taxon>
        <taxon>Pseudomonadati</taxon>
        <taxon>Myxococcota</taxon>
        <taxon>Myxococcia</taxon>
        <taxon>Myxococcales</taxon>
        <taxon>Cystobacterineae</taxon>
        <taxon>Anaeromyxobacteraceae</taxon>
        <taxon>Anaeromyxobacter</taxon>
    </lineage>
</organism>
<feature type="region of interest" description="Disordered" evidence="1">
    <location>
        <begin position="33"/>
        <end position="88"/>
    </location>
</feature>
<name>Q2IPE4_ANADE</name>